<feature type="transmembrane region" description="Helical" evidence="3">
    <location>
        <begin position="39"/>
        <end position="64"/>
    </location>
</feature>
<dbReference type="PANTHER" id="PTHR43653">
    <property type="entry name" value="CYTOCHROME C ASSEMBLY PROTEIN-RELATED"/>
    <property type="match status" value="1"/>
</dbReference>
<feature type="transmembrane region" description="Helical" evidence="3">
    <location>
        <begin position="351"/>
        <end position="375"/>
    </location>
</feature>
<dbReference type="InterPro" id="IPR032523">
    <property type="entry name" value="CcmF_C"/>
</dbReference>
<dbReference type="PRINTS" id="PR01410">
    <property type="entry name" value="CCBIOGENESIS"/>
</dbReference>
<gene>
    <name evidence="6" type="ORF">OSCT_0976</name>
</gene>
<dbReference type="GO" id="GO:0020037">
    <property type="term" value="F:heme binding"/>
    <property type="evidence" value="ECO:0007669"/>
    <property type="project" value="InterPro"/>
</dbReference>
<dbReference type="AlphaFoldDB" id="E1ICC5"/>
<feature type="transmembrane region" description="Helical" evidence="3">
    <location>
        <begin position="170"/>
        <end position="195"/>
    </location>
</feature>
<keyword evidence="2" id="KW-0201">Cytochrome c-type biogenesis</keyword>
<feature type="transmembrane region" description="Helical" evidence="3">
    <location>
        <begin position="744"/>
        <end position="764"/>
    </location>
</feature>
<feature type="transmembrane region" description="Helical" evidence="3">
    <location>
        <begin position="478"/>
        <end position="498"/>
    </location>
</feature>
<feature type="transmembrane region" description="Helical" evidence="3">
    <location>
        <begin position="248"/>
        <end position="266"/>
    </location>
</feature>
<feature type="domain" description="Cytochrome c-type biogenesis protein CcmF C-terminal" evidence="5">
    <location>
        <begin position="398"/>
        <end position="610"/>
    </location>
</feature>
<dbReference type="GO" id="GO:0015232">
    <property type="term" value="F:heme transmembrane transporter activity"/>
    <property type="evidence" value="ECO:0007669"/>
    <property type="project" value="InterPro"/>
</dbReference>
<dbReference type="STRING" id="765420.OSCT_0976"/>
<protein>
    <submittedName>
        <fullName evidence="6">Cytochrome c assembly protein</fullName>
    </submittedName>
</protein>
<dbReference type="eggNOG" id="COG1138">
    <property type="taxonomic scope" value="Bacteria"/>
</dbReference>
<dbReference type="InterPro" id="IPR002541">
    <property type="entry name" value="Cyt_c_assembly"/>
</dbReference>
<evidence type="ECO:0000256" key="3">
    <source>
        <dbReference type="SAM" id="Phobius"/>
    </source>
</evidence>
<evidence type="ECO:0000256" key="2">
    <source>
        <dbReference type="ARBA" id="ARBA00022748"/>
    </source>
</evidence>
<dbReference type="HOGENOM" id="CLU_015041_3_0_0"/>
<feature type="transmembrane region" description="Helical" evidence="3">
    <location>
        <begin position="6"/>
        <end position="27"/>
    </location>
</feature>
<keyword evidence="7" id="KW-1185">Reference proteome</keyword>
<keyword evidence="3" id="KW-0472">Membrane</keyword>
<feature type="transmembrane region" description="Helical" evidence="3">
    <location>
        <begin position="424"/>
        <end position="443"/>
    </location>
</feature>
<sequence length="801" mass="87130">MYPLGTFLIVTSIAMSLLAITSYALVLRGQRLALLYARLGVYASFGIILMAWTLLMTLFLAHRFDIEYVNNYSSRDLDPFFKVAASWAGQSGSFLIWTVFGGATAALLVRQTKHFEPYVQIVMMIIQAALLVFVLIMNPFAPLIDATTGLPANPADGQGLNPLLHNFWMIIHPPVLFIGYALAVVPFAFAISAIIRRDYDTWVLRSLPWTLAAWATLGLALLLGGYWAYETLGWGGYWAWDPVENSSLVPWLTLTALIHGMLVQRFQGGLRKTNLALALATYVAVFYATFLTRSGVYANFSVHSFVAEGIYETLVGFLLFLTLGSLAVLAWRWRDIPARALSDKFFSRDSFFILGLIGLVVIALVVGLGTSMPVISAIPGVGHTLQGWMGSAFELDDGTLMDPNAQPFTDGRFSLAPSFYKRTVPPLGAVVIVLMIIGPLLGWRDSNMRNLVRALRWPALAALGAAIVAMLIDVRDLVSLAYVAGGTFAIGTNLVMIIRTLRSGWLRIGGYLAHLGFSLAMIGMVGSSAYATPEQRLVVAPGETASIYGYDFTFNGYQLDAEQRGTLDFTVTDGRGGTYSAQPFLYFNPRMGSTIQTPSIHSMLYQDVYISPVGYDPEENPARPILGEGQGTRMGPYEMVFMQFNLNTDAMTNGGPIRVGAKVLVSYEGEQVELEPAIQVVTDEATGDQRIEYIAATLPGGQTLNLVEVDPTNRMVLLEGKGPGLDDLPVVPAKGVIAVSVKPLVIFVWIGIVVGILGGTIAVVRRYLEGRAALAGQPIRLPKGLVLRLGAQRVVRPANGD</sequence>
<dbReference type="OrthoDB" id="9761451at2"/>
<reference evidence="6 7" key="1">
    <citation type="journal article" date="2011" name="J. Bacteriol.">
        <title>Draft genome sequence of the anoxygenic filamentous phototrophic bacterium Oscillochloris trichoides subsp. DG-6.</title>
        <authorList>
            <person name="Kuznetsov B.B."/>
            <person name="Ivanovsky R.N."/>
            <person name="Keppen O.I."/>
            <person name="Sukhacheva M.V."/>
            <person name="Bumazhkin B.K."/>
            <person name="Patutina E.O."/>
            <person name="Beletsky A.V."/>
            <person name="Mardanov A.V."/>
            <person name="Baslerov R.V."/>
            <person name="Panteleeva A.N."/>
            <person name="Kolganova T.V."/>
            <person name="Ravin N.V."/>
            <person name="Skryabin K.G."/>
        </authorList>
    </citation>
    <scope>NUCLEOTIDE SEQUENCE [LARGE SCALE GENOMIC DNA]</scope>
    <source>
        <strain evidence="6 7">DG-6</strain>
    </source>
</reference>
<dbReference type="GO" id="GO:0017004">
    <property type="term" value="P:cytochrome complex assembly"/>
    <property type="evidence" value="ECO:0007669"/>
    <property type="project" value="UniProtKB-KW"/>
</dbReference>
<feature type="transmembrane region" description="Helical" evidence="3">
    <location>
        <begin position="310"/>
        <end position="331"/>
    </location>
</feature>
<dbReference type="Proteomes" id="UP000054010">
    <property type="component" value="Unassembled WGS sequence"/>
</dbReference>
<evidence type="ECO:0000259" key="4">
    <source>
        <dbReference type="Pfam" id="PF01578"/>
    </source>
</evidence>
<keyword evidence="3" id="KW-0812">Transmembrane</keyword>
<dbReference type="GO" id="GO:0016020">
    <property type="term" value="C:membrane"/>
    <property type="evidence" value="ECO:0007669"/>
    <property type="project" value="InterPro"/>
</dbReference>
<dbReference type="EMBL" id="ADVR01000023">
    <property type="protein sequence ID" value="EFO81179.1"/>
    <property type="molecule type" value="Genomic_DNA"/>
</dbReference>
<comment type="similarity">
    <text evidence="1">Belongs to the CcmF/CycK/Ccl1/NrfE/CcsA family.</text>
</comment>
<keyword evidence="3" id="KW-1133">Transmembrane helix</keyword>
<evidence type="ECO:0000313" key="6">
    <source>
        <dbReference type="EMBL" id="EFO81179.1"/>
    </source>
</evidence>
<proteinExistence type="inferred from homology"/>
<name>E1ICC5_9CHLR</name>
<evidence type="ECO:0000259" key="5">
    <source>
        <dbReference type="Pfam" id="PF16327"/>
    </source>
</evidence>
<organism evidence="6 7">
    <name type="scientific">Oscillochloris trichoides DG-6</name>
    <dbReference type="NCBI Taxonomy" id="765420"/>
    <lineage>
        <taxon>Bacteria</taxon>
        <taxon>Bacillati</taxon>
        <taxon>Chloroflexota</taxon>
        <taxon>Chloroflexia</taxon>
        <taxon>Chloroflexales</taxon>
        <taxon>Chloroflexineae</taxon>
        <taxon>Oscillochloridaceae</taxon>
        <taxon>Oscillochloris</taxon>
    </lineage>
</organism>
<feature type="transmembrane region" description="Helical" evidence="3">
    <location>
        <begin position="510"/>
        <end position="531"/>
    </location>
</feature>
<dbReference type="Pfam" id="PF01578">
    <property type="entry name" value="Cytochrom_C_asm"/>
    <property type="match status" value="1"/>
</dbReference>
<evidence type="ECO:0000313" key="7">
    <source>
        <dbReference type="Proteomes" id="UP000054010"/>
    </source>
</evidence>
<dbReference type="InterPro" id="IPR003567">
    <property type="entry name" value="Cyt_c_biogenesis"/>
</dbReference>
<dbReference type="Pfam" id="PF16327">
    <property type="entry name" value="CcmF_C"/>
    <property type="match status" value="1"/>
</dbReference>
<feature type="transmembrane region" description="Helical" evidence="3">
    <location>
        <begin position="455"/>
        <end position="472"/>
    </location>
</feature>
<accession>E1ICC5</accession>
<feature type="transmembrane region" description="Helical" evidence="3">
    <location>
        <begin position="84"/>
        <end position="109"/>
    </location>
</feature>
<evidence type="ECO:0000256" key="1">
    <source>
        <dbReference type="ARBA" id="ARBA00009186"/>
    </source>
</evidence>
<feature type="transmembrane region" description="Helical" evidence="3">
    <location>
        <begin position="121"/>
        <end position="141"/>
    </location>
</feature>
<feature type="transmembrane region" description="Helical" evidence="3">
    <location>
        <begin position="273"/>
        <end position="290"/>
    </location>
</feature>
<comment type="caution">
    <text evidence="6">The sequence shown here is derived from an EMBL/GenBank/DDBJ whole genome shotgun (WGS) entry which is preliminary data.</text>
</comment>
<dbReference type="PANTHER" id="PTHR43653:SF1">
    <property type="entry name" value="CYTOCHROME C-TYPE BIOGENESIS PROTEIN CCMF"/>
    <property type="match status" value="1"/>
</dbReference>
<feature type="domain" description="Cytochrome c assembly protein" evidence="4">
    <location>
        <begin position="91"/>
        <end position="294"/>
    </location>
</feature>
<feature type="transmembrane region" description="Helical" evidence="3">
    <location>
        <begin position="207"/>
        <end position="228"/>
    </location>
</feature>